<dbReference type="EMBL" id="JACHJW010000001">
    <property type="protein sequence ID" value="MBB4957890.1"/>
    <property type="molecule type" value="Genomic_DNA"/>
</dbReference>
<keyword evidence="1" id="KW-0547">Nucleotide-binding</keyword>
<dbReference type="PROSITE" id="PS51194">
    <property type="entry name" value="HELICASE_CTER"/>
    <property type="match status" value="1"/>
</dbReference>
<dbReference type="InterPro" id="IPR049730">
    <property type="entry name" value="SNF2/RAD54-like_C"/>
</dbReference>
<organism evidence="7 8">
    <name type="scientific">Micromonospora polyrhachis</name>
    <dbReference type="NCBI Taxonomy" id="1282883"/>
    <lineage>
        <taxon>Bacteria</taxon>
        <taxon>Bacillati</taxon>
        <taxon>Actinomycetota</taxon>
        <taxon>Actinomycetes</taxon>
        <taxon>Micromonosporales</taxon>
        <taxon>Micromonosporaceae</taxon>
        <taxon>Micromonospora</taxon>
    </lineage>
</organism>
<dbReference type="PROSITE" id="PS51192">
    <property type="entry name" value="HELICASE_ATP_BIND_1"/>
    <property type="match status" value="1"/>
</dbReference>
<feature type="domain" description="Helicase ATP-binding" evidence="5">
    <location>
        <begin position="142"/>
        <end position="327"/>
    </location>
</feature>
<dbReference type="InterPro" id="IPR038718">
    <property type="entry name" value="SNF2-like_sf"/>
</dbReference>
<dbReference type="GO" id="GO:0005524">
    <property type="term" value="F:ATP binding"/>
    <property type="evidence" value="ECO:0007669"/>
    <property type="project" value="UniProtKB-KW"/>
</dbReference>
<dbReference type="InterPro" id="IPR027417">
    <property type="entry name" value="P-loop_NTPase"/>
</dbReference>
<evidence type="ECO:0000313" key="8">
    <source>
        <dbReference type="Proteomes" id="UP000578819"/>
    </source>
</evidence>
<evidence type="ECO:0000256" key="4">
    <source>
        <dbReference type="ARBA" id="ARBA00022840"/>
    </source>
</evidence>
<evidence type="ECO:0000313" key="7">
    <source>
        <dbReference type="EMBL" id="MBB4957890.1"/>
    </source>
</evidence>
<dbReference type="SUPFAM" id="SSF52540">
    <property type="entry name" value="P-loop containing nucleoside triphosphate hydrolases"/>
    <property type="match status" value="1"/>
</dbReference>
<evidence type="ECO:0000256" key="1">
    <source>
        <dbReference type="ARBA" id="ARBA00022741"/>
    </source>
</evidence>
<protein>
    <submittedName>
        <fullName evidence="7">Superfamily II DNA/RNA helicase</fullName>
    </submittedName>
</protein>
<keyword evidence="2" id="KW-0378">Hydrolase</keyword>
<proteinExistence type="predicted"/>
<dbReference type="CDD" id="cd18793">
    <property type="entry name" value="SF2_C_SNF"/>
    <property type="match status" value="1"/>
</dbReference>
<dbReference type="SMART" id="SM00487">
    <property type="entry name" value="DEXDc"/>
    <property type="match status" value="1"/>
</dbReference>
<dbReference type="Gene3D" id="3.40.50.10810">
    <property type="entry name" value="Tandem AAA-ATPase domain"/>
    <property type="match status" value="1"/>
</dbReference>
<dbReference type="InterPro" id="IPR000330">
    <property type="entry name" value="SNF2_N"/>
</dbReference>
<keyword evidence="4" id="KW-0067">ATP-binding</keyword>
<gene>
    <name evidence="7" type="ORF">FHR38_001623</name>
</gene>
<keyword evidence="8" id="KW-1185">Reference proteome</keyword>
<dbReference type="InterPro" id="IPR057342">
    <property type="entry name" value="DEXDc_RapA"/>
</dbReference>
<dbReference type="InterPro" id="IPR001650">
    <property type="entry name" value="Helicase_C-like"/>
</dbReference>
<dbReference type="SMART" id="SM00490">
    <property type="entry name" value="HELICc"/>
    <property type="match status" value="1"/>
</dbReference>
<feature type="domain" description="Helicase C-terminal" evidence="6">
    <location>
        <begin position="530"/>
        <end position="704"/>
    </location>
</feature>
<dbReference type="NCBIfam" id="NF038317">
    <property type="entry name" value="DISARM_DrmD"/>
    <property type="match status" value="1"/>
</dbReference>
<dbReference type="PANTHER" id="PTHR45766:SF6">
    <property type="entry name" value="SWI_SNF-RELATED MATRIX-ASSOCIATED ACTIN-DEPENDENT REGULATOR OF CHROMATIN SUBFAMILY A-LIKE PROTEIN 1"/>
    <property type="match status" value="1"/>
</dbReference>
<dbReference type="RefSeq" id="WP_184534066.1">
    <property type="nucleotide sequence ID" value="NZ_JACHJW010000001.1"/>
</dbReference>
<dbReference type="AlphaFoldDB" id="A0A7W7WNI4"/>
<dbReference type="Pfam" id="PF00271">
    <property type="entry name" value="Helicase_C"/>
    <property type="match status" value="1"/>
</dbReference>
<dbReference type="Proteomes" id="UP000578819">
    <property type="component" value="Unassembled WGS sequence"/>
</dbReference>
<sequence length="1074" mass="120253">MTTNGAKQAAGVEKADVPAPGQLVTIRNRRWVAADVVRSEVASGDPHVFTGRAPHLVTLVSVEDDARDEELRVVWELEPGRVVHDSANLPDPRAGFDDPQQLAAFLDAVRWGAIASADRTALQAPFRAGIEIEDYQLDPVVRALSMPRTNLLIADDVGLGKTVEAGLVMQELMLRHRARTMLIVCPAGLTRQWRDEMRDKFGLDFRIVDTDLLKELRRSRGLYANPWTHYPRLIVSVDWLKRDRPMRLLREVLPTTPRYPRAFDLLVVDEIHTCAPSGRGRYAVDSHRTRAIRTLAPHCEHRLFLSATPHNGYQESFTALLELLDDQRFARGIKPTEEQLARVMVRRLKSELPAKWDGSPRFPVRQLGYLEVDYSPAERNAHALLSRYAASRRDSAQGRAGEVAADFVTTLLKRRLFSSPKAFAETVDTHLKTMTARDADSVATAAQGRVERVAGEKVLQPMIERLAETAEDDQAYGDTEADALAAVRHCVTPLSTEERALLGELRTWAQSAQDRPDAKYAALRAWLDPIVRPDGDWSTERVIIFTEYRDTQRWLHERLLTAGYPKERIALLYGGQDADEREHVKNVFTEHPDLDPVRILLATDAASEGINLQRHCHRLLHWEIPWNPNRLEQRNGRVDRHGQRAARVEVLHFVPAGWQQVDYTAGSLEDELAFLRVAVEKVEAIRTDLGSAGEVIAAQVEQKMTGRRTDWQVTDAEIDRRASRARLKVERDLARELHKLTETLKGSRAELNLTPATVERVVRTGLRLAHRRDLVDAPTPADATGTWFRLPELPGAWAAARNDGLLHPVTGVERPVTFDPDAASGRTDVVLLHLGHRLVQMCLRLLRAELWAQARGADSIASSAAKLSRVTARVVPGDLLRTPAVIAHGRVVITGAEGTRLHEEIVVAGGPIEAGRLTRARQEELEKLLAAAGEQVPADRVREQLAALWSTLEIPLGRALATRADQRARSLHGLLARRCAEEVTAIEAVLTELAASIRHKLADEPHWEQPTLFALEQQQLRADRDALRARLDGIPDQRQRETDALRRRYADPTARWFPAAITFLVPAALARGDR</sequence>
<dbReference type="Gene3D" id="3.40.50.300">
    <property type="entry name" value="P-loop containing nucleotide triphosphate hydrolases"/>
    <property type="match status" value="1"/>
</dbReference>
<evidence type="ECO:0000259" key="6">
    <source>
        <dbReference type="PROSITE" id="PS51194"/>
    </source>
</evidence>
<dbReference type="GO" id="GO:0016787">
    <property type="term" value="F:hydrolase activity"/>
    <property type="evidence" value="ECO:0007669"/>
    <property type="project" value="UniProtKB-KW"/>
</dbReference>
<dbReference type="GO" id="GO:0004386">
    <property type="term" value="F:helicase activity"/>
    <property type="evidence" value="ECO:0007669"/>
    <property type="project" value="UniProtKB-KW"/>
</dbReference>
<dbReference type="Pfam" id="PF00176">
    <property type="entry name" value="SNF2-rel_dom"/>
    <property type="match status" value="1"/>
</dbReference>
<evidence type="ECO:0000259" key="5">
    <source>
        <dbReference type="PROSITE" id="PS51192"/>
    </source>
</evidence>
<comment type="caution">
    <text evidence="7">The sequence shown here is derived from an EMBL/GenBank/DDBJ whole genome shotgun (WGS) entry which is preliminary data.</text>
</comment>
<dbReference type="CDD" id="cd18011">
    <property type="entry name" value="DEXDc_RapA"/>
    <property type="match status" value="1"/>
</dbReference>
<dbReference type="InterPro" id="IPR014001">
    <property type="entry name" value="Helicase_ATP-bd"/>
</dbReference>
<evidence type="ECO:0000256" key="2">
    <source>
        <dbReference type="ARBA" id="ARBA00022801"/>
    </source>
</evidence>
<reference evidence="7 8" key="1">
    <citation type="submission" date="2020-08" db="EMBL/GenBank/DDBJ databases">
        <title>Sequencing the genomes of 1000 actinobacteria strains.</title>
        <authorList>
            <person name="Klenk H.-P."/>
        </authorList>
    </citation>
    <scope>NUCLEOTIDE SEQUENCE [LARGE SCALE GENOMIC DNA]</scope>
    <source>
        <strain evidence="7 8">DSM 45886</strain>
    </source>
</reference>
<dbReference type="PANTHER" id="PTHR45766">
    <property type="entry name" value="DNA ANNEALING HELICASE AND ENDONUCLEASE ZRANB3 FAMILY MEMBER"/>
    <property type="match status" value="1"/>
</dbReference>
<accession>A0A7W7WNI4</accession>
<evidence type="ECO:0000256" key="3">
    <source>
        <dbReference type="ARBA" id="ARBA00022806"/>
    </source>
</evidence>
<keyword evidence="3 7" id="KW-0347">Helicase</keyword>
<name>A0A7W7WNI4_9ACTN</name>